<evidence type="ECO:0000256" key="5">
    <source>
        <dbReference type="ARBA" id="ARBA00022800"/>
    </source>
</evidence>
<protein>
    <recommendedName>
        <fullName evidence="13">tRNA-splicing ligase RtcB</fullName>
        <ecNumber evidence="13">6.5.1.-</ecNumber>
    </recommendedName>
</protein>
<comment type="cofactor">
    <cofactor evidence="12 13">
        <name>Mn(2+)</name>
        <dbReference type="ChEBI" id="CHEBI:29035"/>
    </cofactor>
    <text evidence="12 13">Binds 2 manganese ions per subunit.</text>
</comment>
<keyword evidence="3 12" id="KW-0479">Metal-binding</keyword>
<feature type="binding site" evidence="12">
    <location>
        <position position="101"/>
    </location>
    <ligand>
        <name>Mn(2+)</name>
        <dbReference type="ChEBI" id="CHEBI:29035"/>
        <label>1</label>
    </ligand>
</feature>
<evidence type="ECO:0000256" key="8">
    <source>
        <dbReference type="ARBA" id="ARBA00047746"/>
    </source>
</evidence>
<evidence type="ECO:0000256" key="9">
    <source>
        <dbReference type="ARBA" id="ARBA00049514"/>
    </source>
</evidence>
<dbReference type="AlphaFoldDB" id="A0AA41WGC3"/>
<gene>
    <name evidence="13" type="primary">rtcB</name>
    <name evidence="14" type="ORF">NET02_10650</name>
</gene>
<dbReference type="GO" id="GO:0003972">
    <property type="term" value="F:RNA ligase (ATP) activity"/>
    <property type="evidence" value="ECO:0007669"/>
    <property type="project" value="TreeGrafter"/>
</dbReference>
<dbReference type="EMBL" id="JAMSLR010000007">
    <property type="protein sequence ID" value="MCM8749608.1"/>
    <property type="molecule type" value="Genomic_DNA"/>
</dbReference>
<evidence type="ECO:0000256" key="7">
    <source>
        <dbReference type="ARBA" id="ARBA00023211"/>
    </source>
</evidence>
<keyword evidence="2 13" id="KW-0436">Ligase</keyword>
<organism evidence="14 15">
    <name type="scientific">Thermalbibacter longus</name>
    <dbReference type="NCBI Taxonomy" id="2951981"/>
    <lineage>
        <taxon>Bacteria</taxon>
        <taxon>Pseudomonadati</taxon>
        <taxon>Thermomicrobiota</taxon>
        <taxon>Thermomicrobia</taxon>
        <taxon>Thermomicrobiales</taxon>
        <taxon>Thermomicrobiaceae</taxon>
        <taxon>Thermalbibacter</taxon>
    </lineage>
</organism>
<feature type="binding site" evidence="11">
    <location>
        <begin position="208"/>
        <end position="212"/>
    </location>
    <ligand>
        <name>GMP</name>
        <dbReference type="ChEBI" id="CHEBI:58115"/>
    </ligand>
</feature>
<dbReference type="PANTHER" id="PTHR11118">
    <property type="entry name" value="RNA-SPLICING LIGASE RTCB HOMOLOG"/>
    <property type="match status" value="1"/>
</dbReference>
<dbReference type="Gene3D" id="3.90.1860.10">
    <property type="entry name" value="tRNA-splicing ligase RtcB"/>
    <property type="match status" value="1"/>
</dbReference>
<feature type="binding site" evidence="11">
    <location>
        <position position="388"/>
    </location>
    <ligand>
        <name>GMP</name>
        <dbReference type="ChEBI" id="CHEBI:58115"/>
    </ligand>
</feature>
<feature type="binding site" evidence="11">
    <location>
        <begin position="407"/>
        <end position="410"/>
    </location>
    <ligand>
        <name>GMP</name>
        <dbReference type="ChEBI" id="CHEBI:58115"/>
    </ligand>
</feature>
<dbReference type="GO" id="GO:0005525">
    <property type="term" value="F:GTP binding"/>
    <property type="evidence" value="ECO:0007669"/>
    <property type="project" value="UniProtKB-KW"/>
</dbReference>
<dbReference type="Proteomes" id="UP001165306">
    <property type="component" value="Unassembled WGS sequence"/>
</dbReference>
<dbReference type="RefSeq" id="WP_284057390.1">
    <property type="nucleotide sequence ID" value="NZ_JAMSLR010000007.1"/>
</dbReference>
<dbReference type="EC" id="6.5.1.-" evidence="13"/>
<evidence type="ECO:0000256" key="3">
    <source>
        <dbReference type="ARBA" id="ARBA00022723"/>
    </source>
</evidence>
<keyword evidence="6 11" id="KW-0342">GTP-binding</keyword>
<proteinExistence type="inferred from homology"/>
<dbReference type="FunFam" id="3.90.1860.10:FF:000001">
    <property type="entry name" value="tRNA-splicing ligase RtcB homolog"/>
    <property type="match status" value="1"/>
</dbReference>
<name>A0AA41WGC3_9BACT</name>
<feature type="binding site" evidence="11">
    <location>
        <position position="483"/>
    </location>
    <ligand>
        <name>GMP</name>
        <dbReference type="ChEBI" id="CHEBI:58115"/>
    </ligand>
</feature>
<accession>A0AA41WGC3</accession>
<keyword evidence="7 12" id="KW-0464">Manganese</keyword>
<dbReference type="SUPFAM" id="SSF103365">
    <property type="entry name" value="Hypothetical protein PH1602"/>
    <property type="match status" value="1"/>
</dbReference>
<keyword evidence="5" id="KW-0692">RNA repair</keyword>
<dbReference type="InterPro" id="IPR001233">
    <property type="entry name" value="RtcB"/>
</dbReference>
<comment type="catalytic activity">
    <reaction evidence="8">
        <text>a 3'-end 3'-phospho-ribonucleotide-RNA + a 5'-end dephospho-ribonucleoside-RNA + GTP = a ribonucleotidyl-ribonucleotide-RNA + GMP + diphosphate</text>
        <dbReference type="Rhea" id="RHEA:68076"/>
        <dbReference type="Rhea" id="RHEA-COMP:10463"/>
        <dbReference type="Rhea" id="RHEA-COMP:13936"/>
        <dbReference type="Rhea" id="RHEA-COMP:17355"/>
        <dbReference type="ChEBI" id="CHEBI:33019"/>
        <dbReference type="ChEBI" id="CHEBI:37565"/>
        <dbReference type="ChEBI" id="CHEBI:58115"/>
        <dbReference type="ChEBI" id="CHEBI:83062"/>
        <dbReference type="ChEBI" id="CHEBI:138284"/>
        <dbReference type="ChEBI" id="CHEBI:173118"/>
        <dbReference type="EC" id="6.5.1.8"/>
    </reaction>
</comment>
<feature type="binding site" evidence="11">
    <location>
        <begin position="381"/>
        <end position="384"/>
    </location>
    <ligand>
        <name>GMP</name>
        <dbReference type="ChEBI" id="CHEBI:58115"/>
    </ligand>
</feature>
<sequence length="484" mass="53238">MSVKALVRKIHDYLFEIPPQGRMRVPARLFIDERALRELTEQSSQEWNALEQLKNVATLPGIQKAAMAMADIHPGYGFPIGGVAAFDPKEGVISVAGVGFDINCGVRCLRTTLFRKDLEGKEEQLADTMYQVIPAGLGSTGELKLNTKEIDRVLREGAHYAVSLGYGREDDLTYIEETGRLPDADPSVVSNTAKQRQLAQVGTLGSGNHYVEVQVVDQIYDAEAAEAYGLELGQIVIMLHTGSRALGHQIGTDYLPFLDKATKKYGIEVPDRELVCAPIDSPEGRQYYRAVMAGANCAFANRQVLAHLVREAFWKALRVPDTAIETLYEVAHNTVKFEVHEVDGERKRLLVHRKGSTRAFGPGRPELPERYRQVGQPVLVGGTMGTASYILRGTEQGMRETFGTALHGAGRAKSRRAAKKAYPADEIVRRLREQGIIVRAHGKASISEEAPGAYKDVDHVVDVMCKAGIVARVARLRPIICLKG</sequence>
<evidence type="ECO:0000256" key="6">
    <source>
        <dbReference type="ARBA" id="ARBA00023134"/>
    </source>
</evidence>
<feature type="binding site" evidence="12">
    <location>
        <position position="332"/>
    </location>
    <ligand>
        <name>Mn(2+)</name>
        <dbReference type="ChEBI" id="CHEBI:29035"/>
        <label>2</label>
    </ligand>
</feature>
<dbReference type="GO" id="GO:0042245">
    <property type="term" value="P:RNA repair"/>
    <property type="evidence" value="ECO:0007669"/>
    <property type="project" value="UniProtKB-KW"/>
</dbReference>
<evidence type="ECO:0000256" key="10">
    <source>
        <dbReference type="PIRSR" id="PIRSR601233-1"/>
    </source>
</evidence>
<keyword evidence="4 11" id="KW-0547">Nucleotide-binding</keyword>
<evidence type="ECO:0000256" key="13">
    <source>
        <dbReference type="RuleBase" id="RU371113"/>
    </source>
</evidence>
<evidence type="ECO:0000256" key="2">
    <source>
        <dbReference type="ARBA" id="ARBA00022598"/>
    </source>
</evidence>
<dbReference type="Pfam" id="PF01139">
    <property type="entry name" value="RtcB"/>
    <property type="match status" value="1"/>
</dbReference>
<feature type="binding site" evidence="12">
    <location>
        <position position="209"/>
    </location>
    <ligand>
        <name>Mn(2+)</name>
        <dbReference type="ChEBI" id="CHEBI:29035"/>
        <label>1</label>
    </ligand>
</feature>
<evidence type="ECO:0000256" key="11">
    <source>
        <dbReference type="PIRSR" id="PIRSR601233-2"/>
    </source>
</evidence>
<comment type="catalytic activity">
    <reaction evidence="9">
        <text>a 3'-end 2',3'-cyclophospho-ribonucleotide-RNA + a 5'-end dephospho-ribonucleoside-RNA + GTP + H2O = a ribonucleotidyl-ribonucleotide-RNA + GMP + diphosphate + H(+)</text>
        <dbReference type="Rhea" id="RHEA:68080"/>
        <dbReference type="Rhea" id="RHEA-COMP:10464"/>
        <dbReference type="Rhea" id="RHEA-COMP:13936"/>
        <dbReference type="Rhea" id="RHEA-COMP:17355"/>
        <dbReference type="ChEBI" id="CHEBI:15377"/>
        <dbReference type="ChEBI" id="CHEBI:15378"/>
        <dbReference type="ChEBI" id="CHEBI:33019"/>
        <dbReference type="ChEBI" id="CHEBI:37565"/>
        <dbReference type="ChEBI" id="CHEBI:58115"/>
        <dbReference type="ChEBI" id="CHEBI:83064"/>
        <dbReference type="ChEBI" id="CHEBI:138284"/>
        <dbReference type="ChEBI" id="CHEBI:173118"/>
        <dbReference type="EC" id="6.5.1.8"/>
    </reaction>
</comment>
<dbReference type="InterPro" id="IPR036025">
    <property type="entry name" value="RtcB-like_sf"/>
</dbReference>
<comment type="subunit">
    <text evidence="13">Monomer.</text>
</comment>
<dbReference type="GO" id="GO:0046872">
    <property type="term" value="F:metal ion binding"/>
    <property type="evidence" value="ECO:0007669"/>
    <property type="project" value="UniProtKB-UniRule"/>
</dbReference>
<comment type="similarity">
    <text evidence="1 13">Belongs to the RtcB family.</text>
</comment>
<dbReference type="GO" id="GO:0170057">
    <property type="term" value="F:RNA ligase (GTP) activity"/>
    <property type="evidence" value="ECO:0007669"/>
    <property type="project" value="UniProtKB-EC"/>
</dbReference>
<feature type="binding site" evidence="12">
    <location>
        <position position="240"/>
    </location>
    <ligand>
        <name>Mn(2+)</name>
        <dbReference type="ChEBI" id="CHEBI:29035"/>
        <label>2</label>
    </ligand>
</feature>
<comment type="caution">
    <text evidence="14">The sequence shown here is derived from an EMBL/GenBank/DDBJ whole genome shotgun (WGS) entry which is preliminary data.</text>
</comment>
<evidence type="ECO:0000256" key="4">
    <source>
        <dbReference type="ARBA" id="ARBA00022741"/>
    </source>
</evidence>
<evidence type="ECO:0000256" key="1">
    <source>
        <dbReference type="ARBA" id="ARBA00008071"/>
    </source>
</evidence>
<evidence type="ECO:0000313" key="14">
    <source>
        <dbReference type="EMBL" id="MCM8749608.1"/>
    </source>
</evidence>
<feature type="binding site" evidence="11">
    <location>
        <begin position="332"/>
        <end position="333"/>
    </location>
    <ligand>
        <name>GMP</name>
        <dbReference type="ChEBI" id="CHEBI:58115"/>
    </ligand>
</feature>
<keyword evidence="15" id="KW-1185">Reference proteome</keyword>
<dbReference type="GO" id="GO:0006396">
    <property type="term" value="P:RNA processing"/>
    <property type="evidence" value="ECO:0007669"/>
    <property type="project" value="InterPro"/>
</dbReference>
<feature type="active site" description="GMP-histidine intermediate" evidence="10">
    <location>
        <position position="407"/>
    </location>
</feature>
<reference evidence="14" key="1">
    <citation type="submission" date="2022-06" db="EMBL/GenBank/DDBJ databases">
        <title>CFH 74404 Thermomicrobiaceae sp.</title>
        <authorList>
            <person name="Ming H."/>
            <person name="Li W.-J."/>
            <person name="Zhao Z."/>
        </authorList>
    </citation>
    <scope>NUCLEOTIDE SEQUENCE</scope>
    <source>
        <strain evidence="14">CFH 74404</strain>
    </source>
</reference>
<evidence type="ECO:0000313" key="15">
    <source>
        <dbReference type="Proteomes" id="UP001165306"/>
    </source>
</evidence>
<dbReference type="PANTHER" id="PTHR11118:SF1">
    <property type="entry name" value="RNA-SPLICING LIGASE RTCB HOMOLOG"/>
    <property type="match status" value="1"/>
</dbReference>
<evidence type="ECO:0000256" key="12">
    <source>
        <dbReference type="PIRSR" id="PIRSR601233-3"/>
    </source>
</evidence>